<proteinExistence type="predicted"/>
<evidence type="ECO:0000313" key="3">
    <source>
        <dbReference type="Proteomes" id="UP001148786"/>
    </source>
</evidence>
<evidence type="ECO:0000313" key="2">
    <source>
        <dbReference type="EMBL" id="KAJ3483993.1"/>
    </source>
</evidence>
<accession>A0A9W8JMP2</accession>
<protein>
    <submittedName>
        <fullName evidence="2">Uncharacterized protein</fullName>
    </submittedName>
</protein>
<dbReference type="Proteomes" id="UP001148786">
    <property type="component" value="Unassembled WGS sequence"/>
</dbReference>
<sequence>MTDESDRSSSGSPDLLDPVFFELSSAWRHIRPIFHNWLTRPQYVTAGDVIGMFEGCQRDLKAFNARLKGGLEAHPDAIRVRRCLIPLFELVPPDHASYGKLARLVPAGCSDEIPPRDYYPVAESILRAILPRQTPRSSHIGKTGSSKRKEKLPAAARQTPPASVASSSKPTGSKRKARERQDSAETSRQDALPEEPKRRRLAPPIALPPSTIHVKHRAEVVVPRRPVPTPRSQPEPLHFTPTPLSDTDFVPPKIKTPPPSQIATRRSAKKQTETKAHSSTPDTKAEAKPSVASSRGSGATGRGRGRGGKILGSSRLIPSGGIRTSGSTPIAPTPLDGQELLDAISEHPEQVLMPRPCGNCIQRGKAAELRILQVGPLFLHPGDHQSYARE</sequence>
<reference evidence="2" key="1">
    <citation type="submission" date="2022-07" db="EMBL/GenBank/DDBJ databases">
        <title>Genome Sequence of Agrocybe chaxingu.</title>
        <authorList>
            <person name="Buettner E."/>
        </authorList>
    </citation>
    <scope>NUCLEOTIDE SEQUENCE</scope>
    <source>
        <strain evidence="2">MP-N11</strain>
    </source>
</reference>
<keyword evidence="3" id="KW-1185">Reference proteome</keyword>
<name>A0A9W8JMP2_9AGAR</name>
<feature type="compositionally biased region" description="Polar residues" evidence="1">
    <location>
        <begin position="160"/>
        <end position="171"/>
    </location>
</feature>
<dbReference type="AlphaFoldDB" id="A0A9W8JMP2"/>
<organism evidence="2 3">
    <name type="scientific">Agrocybe chaxingu</name>
    <dbReference type="NCBI Taxonomy" id="84603"/>
    <lineage>
        <taxon>Eukaryota</taxon>
        <taxon>Fungi</taxon>
        <taxon>Dikarya</taxon>
        <taxon>Basidiomycota</taxon>
        <taxon>Agaricomycotina</taxon>
        <taxon>Agaricomycetes</taxon>
        <taxon>Agaricomycetidae</taxon>
        <taxon>Agaricales</taxon>
        <taxon>Agaricineae</taxon>
        <taxon>Strophariaceae</taxon>
        <taxon>Agrocybe</taxon>
    </lineage>
</organism>
<comment type="caution">
    <text evidence="2">The sequence shown here is derived from an EMBL/GenBank/DDBJ whole genome shotgun (WGS) entry which is preliminary data.</text>
</comment>
<gene>
    <name evidence="2" type="ORF">NLJ89_g12017</name>
</gene>
<feature type="compositionally biased region" description="Basic and acidic residues" evidence="1">
    <location>
        <begin position="179"/>
        <end position="188"/>
    </location>
</feature>
<dbReference type="EMBL" id="JANKHO010003381">
    <property type="protein sequence ID" value="KAJ3483993.1"/>
    <property type="molecule type" value="Genomic_DNA"/>
</dbReference>
<feature type="region of interest" description="Disordered" evidence="1">
    <location>
        <begin position="130"/>
        <end position="336"/>
    </location>
</feature>
<evidence type="ECO:0000256" key="1">
    <source>
        <dbReference type="SAM" id="MobiDB-lite"/>
    </source>
</evidence>